<sequence length="146" mass="16113">MIRPLSIRRFERLYLLALALGLLSTMLDWPQRVASFASNPALAEMGWLLPTSVVFNITLRLLLWYFTARQPSIAAKWFVVVLAAIAFVILLFGLVALIVGATPSLAASLAGLASGALYVVSAAYLFRPDARLWFGEHAVEEQEFTE</sequence>
<name>A0ABY2QHM5_9SPHN</name>
<feature type="transmembrane region" description="Helical" evidence="1">
    <location>
        <begin position="105"/>
        <end position="126"/>
    </location>
</feature>
<proteinExistence type="predicted"/>
<feature type="transmembrane region" description="Helical" evidence="1">
    <location>
        <begin position="77"/>
        <end position="99"/>
    </location>
</feature>
<evidence type="ECO:0000256" key="1">
    <source>
        <dbReference type="SAM" id="Phobius"/>
    </source>
</evidence>
<keyword evidence="1" id="KW-1133">Transmembrane helix</keyword>
<accession>A0ABY2QHM5</accession>
<keyword evidence="1" id="KW-0812">Transmembrane</keyword>
<gene>
    <name evidence="2" type="ORF">E5988_09250</name>
</gene>
<keyword evidence="1" id="KW-0472">Membrane</keyword>
<reference evidence="2 3" key="1">
    <citation type="submission" date="2019-04" db="EMBL/GenBank/DDBJ databases">
        <title>Microbes associate with the intestines of laboratory mice.</title>
        <authorList>
            <person name="Navarre W."/>
            <person name="Wong E."/>
            <person name="Huang K.C."/>
            <person name="Tropini C."/>
            <person name="Ng K."/>
            <person name="Yu B."/>
        </authorList>
    </citation>
    <scope>NUCLEOTIDE SEQUENCE [LARGE SCALE GENOMIC DNA]</scope>
    <source>
        <strain evidence="2 3">NM83_B4-11</strain>
    </source>
</reference>
<dbReference type="RefSeq" id="WP_125945788.1">
    <property type="nucleotide sequence ID" value="NZ_SSTI01000006.1"/>
</dbReference>
<dbReference type="Proteomes" id="UP000308038">
    <property type="component" value="Unassembled WGS sequence"/>
</dbReference>
<feature type="transmembrane region" description="Helical" evidence="1">
    <location>
        <begin position="45"/>
        <end position="65"/>
    </location>
</feature>
<evidence type="ECO:0000313" key="2">
    <source>
        <dbReference type="EMBL" id="THG39845.1"/>
    </source>
</evidence>
<keyword evidence="3" id="KW-1185">Reference proteome</keyword>
<evidence type="ECO:0008006" key="4">
    <source>
        <dbReference type="Google" id="ProtNLM"/>
    </source>
</evidence>
<organism evidence="2 3">
    <name type="scientific">Sphingomonas olei</name>
    <dbReference type="NCBI Taxonomy" id="1886787"/>
    <lineage>
        <taxon>Bacteria</taxon>
        <taxon>Pseudomonadati</taxon>
        <taxon>Pseudomonadota</taxon>
        <taxon>Alphaproteobacteria</taxon>
        <taxon>Sphingomonadales</taxon>
        <taxon>Sphingomonadaceae</taxon>
        <taxon>Sphingomonas</taxon>
    </lineage>
</organism>
<comment type="caution">
    <text evidence="2">The sequence shown here is derived from an EMBL/GenBank/DDBJ whole genome shotgun (WGS) entry which is preliminary data.</text>
</comment>
<dbReference type="EMBL" id="SSTI01000006">
    <property type="protein sequence ID" value="THG39845.1"/>
    <property type="molecule type" value="Genomic_DNA"/>
</dbReference>
<evidence type="ECO:0000313" key="3">
    <source>
        <dbReference type="Proteomes" id="UP000308038"/>
    </source>
</evidence>
<protein>
    <recommendedName>
        <fullName evidence="4">Polysaccharide biosynthesis protein GtrA</fullName>
    </recommendedName>
</protein>